<comment type="caution">
    <text evidence="1">The sequence shown here is derived from an EMBL/GenBank/DDBJ whole genome shotgun (WGS) entry which is preliminary data.</text>
</comment>
<protein>
    <submittedName>
        <fullName evidence="1">Uncharacterized protein</fullName>
    </submittedName>
</protein>
<dbReference type="AlphaFoldDB" id="A0A5B7FVD8"/>
<dbReference type="EMBL" id="VSRR010008561">
    <property type="protein sequence ID" value="MPC48923.1"/>
    <property type="molecule type" value="Genomic_DNA"/>
</dbReference>
<name>A0A5B7FVD8_PORTR</name>
<evidence type="ECO:0000313" key="1">
    <source>
        <dbReference type="EMBL" id="MPC48923.1"/>
    </source>
</evidence>
<accession>A0A5B7FVD8</accession>
<proteinExistence type="predicted"/>
<evidence type="ECO:0000313" key="2">
    <source>
        <dbReference type="Proteomes" id="UP000324222"/>
    </source>
</evidence>
<sequence length="101" mass="11259">MTQRVWPRGVCGCPVPRPVLLGKEEASFIFPKKHVRAESEAQSCLGGRDGPGVMGYSEIARFPSRRAAWRTGWPSSRQMFVNLKEKGCPTQMTQLGYASCR</sequence>
<dbReference type="Proteomes" id="UP000324222">
    <property type="component" value="Unassembled WGS sequence"/>
</dbReference>
<reference evidence="1 2" key="1">
    <citation type="submission" date="2019-05" db="EMBL/GenBank/DDBJ databases">
        <title>Another draft genome of Portunus trituberculatus and its Hox gene families provides insights of decapod evolution.</title>
        <authorList>
            <person name="Jeong J.-H."/>
            <person name="Song I."/>
            <person name="Kim S."/>
            <person name="Choi T."/>
            <person name="Kim D."/>
            <person name="Ryu S."/>
            <person name="Kim W."/>
        </authorList>
    </citation>
    <scope>NUCLEOTIDE SEQUENCE [LARGE SCALE GENOMIC DNA]</scope>
    <source>
        <tissue evidence="1">Muscle</tissue>
    </source>
</reference>
<organism evidence="1 2">
    <name type="scientific">Portunus trituberculatus</name>
    <name type="common">Swimming crab</name>
    <name type="synonym">Neptunus trituberculatus</name>
    <dbReference type="NCBI Taxonomy" id="210409"/>
    <lineage>
        <taxon>Eukaryota</taxon>
        <taxon>Metazoa</taxon>
        <taxon>Ecdysozoa</taxon>
        <taxon>Arthropoda</taxon>
        <taxon>Crustacea</taxon>
        <taxon>Multicrustacea</taxon>
        <taxon>Malacostraca</taxon>
        <taxon>Eumalacostraca</taxon>
        <taxon>Eucarida</taxon>
        <taxon>Decapoda</taxon>
        <taxon>Pleocyemata</taxon>
        <taxon>Brachyura</taxon>
        <taxon>Eubrachyura</taxon>
        <taxon>Portunoidea</taxon>
        <taxon>Portunidae</taxon>
        <taxon>Portuninae</taxon>
        <taxon>Portunus</taxon>
    </lineage>
</organism>
<gene>
    <name evidence="1" type="ORF">E2C01_042710</name>
</gene>
<keyword evidence="2" id="KW-1185">Reference proteome</keyword>